<protein>
    <submittedName>
        <fullName evidence="2">Uncharacterized membrane protein YoaK (UPF0700 family)</fullName>
    </submittedName>
</protein>
<evidence type="ECO:0000313" key="3">
    <source>
        <dbReference type="Proteomes" id="UP000694460"/>
    </source>
</evidence>
<evidence type="ECO:0000256" key="1">
    <source>
        <dbReference type="SAM" id="Phobius"/>
    </source>
</evidence>
<keyword evidence="1" id="KW-1133">Transmembrane helix</keyword>
<gene>
    <name evidence="2" type="ORF">JOF57_001930</name>
</gene>
<dbReference type="Proteomes" id="UP000694460">
    <property type="component" value="Unassembled WGS sequence"/>
</dbReference>
<keyword evidence="1" id="KW-0812">Transmembrane</keyword>
<dbReference type="PROSITE" id="PS51257">
    <property type="entry name" value="PROKAR_LIPOPROTEIN"/>
    <property type="match status" value="1"/>
</dbReference>
<reference evidence="2 3" key="1">
    <citation type="submission" date="2021-03" db="EMBL/GenBank/DDBJ databases">
        <title>Sequencing the genomes of 1000 actinobacteria strains.</title>
        <authorList>
            <person name="Klenk H.-P."/>
        </authorList>
    </citation>
    <scope>NUCLEOTIDE SEQUENCE [LARGE SCALE GENOMIC DNA]</scope>
    <source>
        <strain evidence="2 3">DSM 46713</strain>
    </source>
</reference>
<organism evidence="2 3">
    <name type="scientific">Mycolicibacterium lutetiense</name>
    <dbReference type="NCBI Taxonomy" id="1641992"/>
    <lineage>
        <taxon>Bacteria</taxon>
        <taxon>Bacillati</taxon>
        <taxon>Actinomycetota</taxon>
        <taxon>Actinomycetes</taxon>
        <taxon>Mycobacteriales</taxon>
        <taxon>Mycobacteriaceae</taxon>
        <taxon>Mycolicibacterium</taxon>
    </lineage>
</organism>
<sequence length="51" mass="5486">MTRRVMVLITAGAVGSVLGCLYLADIGMLVCATIIGAICWIVLDFLKWQGE</sequence>
<dbReference type="RefSeq" id="WP_019346320.1">
    <property type="nucleotide sequence ID" value="NZ_JAGIOP010000002.1"/>
</dbReference>
<name>A0ABS4ZR80_9MYCO</name>
<dbReference type="EMBL" id="JAGIOP010000002">
    <property type="protein sequence ID" value="MBP2452017.1"/>
    <property type="molecule type" value="Genomic_DNA"/>
</dbReference>
<keyword evidence="1" id="KW-0472">Membrane</keyword>
<evidence type="ECO:0000313" key="2">
    <source>
        <dbReference type="EMBL" id="MBP2452017.1"/>
    </source>
</evidence>
<keyword evidence="3" id="KW-1185">Reference proteome</keyword>
<feature type="transmembrane region" description="Helical" evidence="1">
    <location>
        <begin position="26"/>
        <end position="46"/>
    </location>
</feature>
<comment type="caution">
    <text evidence="2">The sequence shown here is derived from an EMBL/GenBank/DDBJ whole genome shotgun (WGS) entry which is preliminary data.</text>
</comment>
<accession>A0ABS4ZR80</accession>
<proteinExistence type="predicted"/>